<accession>A0A409W9Y2</accession>
<dbReference type="InParanoid" id="A0A409W9Y2"/>
<reference evidence="1 2" key="1">
    <citation type="journal article" date="2018" name="Evol. Lett.">
        <title>Horizontal gene cluster transfer increased hallucinogenic mushroom diversity.</title>
        <authorList>
            <person name="Reynolds H.T."/>
            <person name="Vijayakumar V."/>
            <person name="Gluck-Thaler E."/>
            <person name="Korotkin H.B."/>
            <person name="Matheny P.B."/>
            <person name="Slot J.C."/>
        </authorList>
    </citation>
    <scope>NUCLEOTIDE SEQUENCE [LARGE SCALE GENOMIC DNA]</scope>
    <source>
        <strain evidence="1 2">SRW20</strain>
    </source>
</reference>
<dbReference type="AlphaFoldDB" id="A0A409W9Y2"/>
<organism evidence="1 2">
    <name type="scientific">Gymnopilus dilepis</name>
    <dbReference type="NCBI Taxonomy" id="231916"/>
    <lineage>
        <taxon>Eukaryota</taxon>
        <taxon>Fungi</taxon>
        <taxon>Dikarya</taxon>
        <taxon>Basidiomycota</taxon>
        <taxon>Agaricomycotina</taxon>
        <taxon>Agaricomycetes</taxon>
        <taxon>Agaricomycetidae</taxon>
        <taxon>Agaricales</taxon>
        <taxon>Agaricineae</taxon>
        <taxon>Hymenogastraceae</taxon>
        <taxon>Gymnopilus</taxon>
    </lineage>
</organism>
<evidence type="ECO:0000313" key="1">
    <source>
        <dbReference type="EMBL" id="PPQ75305.1"/>
    </source>
</evidence>
<comment type="caution">
    <text evidence="1">The sequence shown here is derived from an EMBL/GenBank/DDBJ whole genome shotgun (WGS) entry which is preliminary data.</text>
</comment>
<name>A0A409W9Y2_9AGAR</name>
<proteinExistence type="predicted"/>
<dbReference type="Proteomes" id="UP000284706">
    <property type="component" value="Unassembled WGS sequence"/>
</dbReference>
<sequence>MSILSLVLSEEWEPFFLYLSSTSDLVNVVRTNVWESIVIITIAISHGIRVISGSVLAEERLHQFSNIPCSVVFILSRRLRVILSEAACSLFEKVAVLNPQIGAETNPKLRNSLKSYLPDTLRRGQSGWEVANGGLTLLYNCWVPFFFESPTRTLTRRDALSLRGANCD</sequence>
<dbReference type="EMBL" id="NHYE01005272">
    <property type="protein sequence ID" value="PPQ75305.1"/>
    <property type="molecule type" value="Genomic_DNA"/>
</dbReference>
<gene>
    <name evidence="1" type="ORF">CVT26_015249</name>
</gene>
<keyword evidence="2" id="KW-1185">Reference proteome</keyword>
<evidence type="ECO:0000313" key="2">
    <source>
        <dbReference type="Proteomes" id="UP000284706"/>
    </source>
</evidence>
<protein>
    <submittedName>
        <fullName evidence="1">Uncharacterized protein</fullName>
    </submittedName>
</protein>